<name>A0ABU5IEV2_9BURK</name>
<keyword evidence="7" id="KW-1185">Reference proteome</keyword>
<dbReference type="EMBL" id="JAXOJX010000019">
    <property type="protein sequence ID" value="MDZ5457492.1"/>
    <property type="molecule type" value="Genomic_DNA"/>
</dbReference>
<reference evidence="6 7" key="1">
    <citation type="submission" date="2023-11" db="EMBL/GenBank/DDBJ databases">
        <title>Draft genome of Azohydromonas lata strain H1 (DSM1123), a polyhydroxyalkanoate producer.</title>
        <authorList>
            <person name="Traversa D."/>
            <person name="D'Addabbo P."/>
            <person name="Pazzani C."/>
            <person name="Manzari C."/>
            <person name="Chiara M."/>
            <person name="Scrascia M."/>
        </authorList>
    </citation>
    <scope>NUCLEOTIDE SEQUENCE [LARGE SCALE GENOMIC DNA]</scope>
    <source>
        <strain evidence="6 7">H1</strain>
    </source>
</reference>
<dbReference type="SUPFAM" id="SSF53850">
    <property type="entry name" value="Periplasmic binding protein-like II"/>
    <property type="match status" value="1"/>
</dbReference>
<comment type="caution">
    <text evidence="6">The sequence shown here is derived from an EMBL/GenBank/DDBJ whole genome shotgun (WGS) entry which is preliminary data.</text>
</comment>
<organism evidence="6 7">
    <name type="scientific">Azohydromonas lata</name>
    <dbReference type="NCBI Taxonomy" id="45677"/>
    <lineage>
        <taxon>Bacteria</taxon>
        <taxon>Pseudomonadati</taxon>
        <taxon>Pseudomonadota</taxon>
        <taxon>Betaproteobacteria</taxon>
        <taxon>Burkholderiales</taxon>
        <taxon>Sphaerotilaceae</taxon>
        <taxon>Azohydromonas</taxon>
    </lineage>
</organism>
<accession>A0ABU5IEV2</accession>
<sequence length="300" mass="33156">MPIRKNFPSLNALVVLEAAVRHRSFTGAAAELGVTQAAVSRQVAQLEQELDTLLFIRRHRAIEPTPQCQVLASSLALSFANIAQSVEMVRSTKRQETVTVGATLALSTFWLLPRMGEFRKLHPSAQIRLMSQDSRFNLNSGDVDVIIRYGLPPFEDGVVLASRADEVFPVCSPAYAQRMGGGQAPFRQAGLELIEQDAIDRSWYSWQDWFMRTGIATAGAQPRLRFNHYTDVLQAARAGHGIALGWGLLVQSHLEDGTLVRLGDAVVGAEGRYNVVVPVRRSLHPLRDIFVEWLAASLSK</sequence>
<dbReference type="PRINTS" id="PR00039">
    <property type="entry name" value="HTHLYSR"/>
</dbReference>
<dbReference type="InterPro" id="IPR036390">
    <property type="entry name" value="WH_DNA-bd_sf"/>
</dbReference>
<keyword evidence="3" id="KW-0238">DNA-binding</keyword>
<comment type="similarity">
    <text evidence="1">Belongs to the LysR transcriptional regulatory family.</text>
</comment>
<dbReference type="CDD" id="cd08432">
    <property type="entry name" value="PBP2_GcdR_TrpI_HvrB_AmpR_like"/>
    <property type="match status" value="1"/>
</dbReference>
<dbReference type="Proteomes" id="UP001293718">
    <property type="component" value="Unassembled WGS sequence"/>
</dbReference>
<dbReference type="InterPro" id="IPR000847">
    <property type="entry name" value="LysR_HTH_N"/>
</dbReference>
<gene>
    <name evidence="6" type="ORF">SM757_13005</name>
</gene>
<dbReference type="Pfam" id="PF03466">
    <property type="entry name" value="LysR_substrate"/>
    <property type="match status" value="1"/>
</dbReference>
<dbReference type="Gene3D" id="1.10.10.10">
    <property type="entry name" value="Winged helix-like DNA-binding domain superfamily/Winged helix DNA-binding domain"/>
    <property type="match status" value="1"/>
</dbReference>
<keyword evidence="4" id="KW-0804">Transcription</keyword>
<dbReference type="SUPFAM" id="SSF46785">
    <property type="entry name" value="Winged helix' DNA-binding domain"/>
    <property type="match status" value="1"/>
</dbReference>
<evidence type="ECO:0000256" key="2">
    <source>
        <dbReference type="ARBA" id="ARBA00023015"/>
    </source>
</evidence>
<evidence type="ECO:0000256" key="3">
    <source>
        <dbReference type="ARBA" id="ARBA00023125"/>
    </source>
</evidence>
<evidence type="ECO:0000259" key="5">
    <source>
        <dbReference type="PROSITE" id="PS50931"/>
    </source>
</evidence>
<dbReference type="PROSITE" id="PS50931">
    <property type="entry name" value="HTH_LYSR"/>
    <property type="match status" value="1"/>
</dbReference>
<dbReference type="InterPro" id="IPR005119">
    <property type="entry name" value="LysR_subst-bd"/>
</dbReference>
<dbReference type="RefSeq" id="WP_322465791.1">
    <property type="nucleotide sequence ID" value="NZ_JAXOJX010000019.1"/>
</dbReference>
<feature type="domain" description="HTH lysR-type" evidence="5">
    <location>
        <begin position="8"/>
        <end position="65"/>
    </location>
</feature>
<protein>
    <submittedName>
        <fullName evidence="6">LysR substrate-binding domain-containing protein</fullName>
    </submittedName>
</protein>
<evidence type="ECO:0000313" key="6">
    <source>
        <dbReference type="EMBL" id="MDZ5457492.1"/>
    </source>
</evidence>
<evidence type="ECO:0000256" key="4">
    <source>
        <dbReference type="ARBA" id="ARBA00023163"/>
    </source>
</evidence>
<proteinExistence type="inferred from homology"/>
<keyword evidence="2" id="KW-0805">Transcription regulation</keyword>
<dbReference type="InterPro" id="IPR036388">
    <property type="entry name" value="WH-like_DNA-bd_sf"/>
</dbReference>
<evidence type="ECO:0000313" key="7">
    <source>
        <dbReference type="Proteomes" id="UP001293718"/>
    </source>
</evidence>
<dbReference type="Gene3D" id="3.40.190.10">
    <property type="entry name" value="Periplasmic binding protein-like II"/>
    <property type="match status" value="2"/>
</dbReference>
<dbReference type="Pfam" id="PF00126">
    <property type="entry name" value="HTH_1"/>
    <property type="match status" value="1"/>
</dbReference>
<dbReference type="PANTHER" id="PTHR30537">
    <property type="entry name" value="HTH-TYPE TRANSCRIPTIONAL REGULATOR"/>
    <property type="match status" value="1"/>
</dbReference>
<dbReference type="InterPro" id="IPR058163">
    <property type="entry name" value="LysR-type_TF_proteobact-type"/>
</dbReference>
<evidence type="ECO:0000256" key="1">
    <source>
        <dbReference type="ARBA" id="ARBA00009437"/>
    </source>
</evidence>
<dbReference type="PANTHER" id="PTHR30537:SF5">
    <property type="entry name" value="HTH-TYPE TRANSCRIPTIONAL ACTIVATOR TTDR-RELATED"/>
    <property type="match status" value="1"/>
</dbReference>